<evidence type="ECO:0000256" key="1">
    <source>
        <dbReference type="SAM" id="MobiDB-lite"/>
    </source>
</evidence>
<gene>
    <name evidence="3" type="ORF">P9847_01835</name>
</gene>
<dbReference type="PROSITE" id="PS51257">
    <property type="entry name" value="PROKAR_LIPOPROTEIN"/>
    <property type="match status" value="1"/>
</dbReference>
<organism evidence="3 4">
    <name type="scientific">Paenibacillus chibensis</name>
    <dbReference type="NCBI Taxonomy" id="59846"/>
    <lineage>
        <taxon>Bacteria</taxon>
        <taxon>Bacillati</taxon>
        <taxon>Bacillota</taxon>
        <taxon>Bacilli</taxon>
        <taxon>Bacillales</taxon>
        <taxon>Paenibacillaceae</taxon>
        <taxon>Paenibacillus</taxon>
    </lineage>
</organism>
<proteinExistence type="predicted"/>
<dbReference type="Pfam" id="PF09580">
    <property type="entry name" value="Spore_YhcN_YlaJ"/>
    <property type="match status" value="2"/>
</dbReference>
<dbReference type="InterPro" id="IPR019076">
    <property type="entry name" value="Spore_lipoprot_YhcN/YlaJ-like"/>
</dbReference>
<feature type="region of interest" description="Disordered" evidence="1">
    <location>
        <begin position="204"/>
        <end position="229"/>
    </location>
</feature>
<comment type="caution">
    <text evidence="3">The sequence shown here is derived from an EMBL/GenBank/DDBJ whole genome shotgun (WGS) entry which is preliminary data.</text>
</comment>
<keyword evidence="4" id="KW-1185">Reference proteome</keyword>
<feature type="compositionally biased region" description="Polar residues" evidence="1">
    <location>
        <begin position="204"/>
        <end position="228"/>
    </location>
</feature>
<feature type="chain" id="PRO_5047102415" evidence="2">
    <location>
        <begin position="24"/>
        <end position="336"/>
    </location>
</feature>
<name>A0ABU6PPX4_9BACL</name>
<dbReference type="RefSeq" id="WP_328274934.1">
    <property type="nucleotide sequence ID" value="NZ_JARTLD010000004.1"/>
</dbReference>
<dbReference type="Proteomes" id="UP001343257">
    <property type="component" value="Unassembled WGS sequence"/>
</dbReference>
<keyword evidence="3" id="KW-0449">Lipoprotein</keyword>
<protein>
    <submittedName>
        <fullName evidence="3">YhcN/YlaJ family sporulation lipoprotein</fullName>
    </submittedName>
</protein>
<evidence type="ECO:0000313" key="3">
    <source>
        <dbReference type="EMBL" id="MED5016040.1"/>
    </source>
</evidence>
<reference evidence="3 4" key="1">
    <citation type="submission" date="2023-03" db="EMBL/GenBank/DDBJ databases">
        <title>Bacillus Genome Sequencing.</title>
        <authorList>
            <person name="Dunlap C."/>
        </authorList>
    </citation>
    <scope>NUCLEOTIDE SEQUENCE [LARGE SCALE GENOMIC DNA]</scope>
    <source>
        <strain evidence="3 4">NRS-52</strain>
    </source>
</reference>
<feature type="signal peptide" evidence="2">
    <location>
        <begin position="1"/>
        <end position="23"/>
    </location>
</feature>
<accession>A0ABU6PPX4</accession>
<sequence>MMRSKAISLSISAALLVSVAGVAGCTTKEPANTNVRTKNVHDARGLNGMNGRLNVNSLRDGGRLSTYGTDGSRHNVNNLTSSQELADKVAALKEVRTANVLRTGNSAYVAVSLEDGAKGHMGTKGITGNYGMKSTNSNFRSSSFGTMNNSSFNNNSVGSGSTSANNRGLYGTMGTGSYGIMNGITGNGTAGTGTGRLHNYTTSAGEPITRSNGFNATTPGTSGTNETLSENKDNVSAEIKSKISDVIKKSDPSITNVYVSANPDFVQRVSNYATEVKNGHPIGGMVSELSTMFERIFPMHSGTGTNNYNNTNRVTPMGNTPSAPLGKTPAGSHMMQ</sequence>
<feature type="region of interest" description="Disordered" evidence="1">
    <location>
        <begin position="315"/>
        <end position="336"/>
    </location>
</feature>
<keyword evidence="2" id="KW-0732">Signal</keyword>
<evidence type="ECO:0000313" key="4">
    <source>
        <dbReference type="Proteomes" id="UP001343257"/>
    </source>
</evidence>
<evidence type="ECO:0000256" key="2">
    <source>
        <dbReference type="SAM" id="SignalP"/>
    </source>
</evidence>
<dbReference type="EMBL" id="JARTLD010000004">
    <property type="protein sequence ID" value="MED5016040.1"/>
    <property type="molecule type" value="Genomic_DNA"/>
</dbReference>